<evidence type="ECO:0000313" key="2">
    <source>
        <dbReference type="Proteomes" id="UP001367508"/>
    </source>
</evidence>
<sequence>MRESVPCDIGFNVSGEFLYRSTLRLMTLKNIRVYSEENCPSAHADINKDKAMVKHETKGMPFANFMPVACIPVPLKKST</sequence>
<keyword evidence="2" id="KW-1185">Reference proteome</keyword>
<dbReference type="Proteomes" id="UP001367508">
    <property type="component" value="Unassembled WGS sequence"/>
</dbReference>
<accession>A0AAN9LK29</accession>
<dbReference type="AlphaFoldDB" id="A0AAN9LK29"/>
<dbReference type="EMBL" id="JAYMYQ010000004">
    <property type="protein sequence ID" value="KAK7337455.1"/>
    <property type="molecule type" value="Genomic_DNA"/>
</dbReference>
<name>A0AAN9LK29_CANGL</name>
<protein>
    <submittedName>
        <fullName evidence="1">Uncharacterized protein</fullName>
    </submittedName>
</protein>
<reference evidence="1 2" key="1">
    <citation type="submission" date="2024-01" db="EMBL/GenBank/DDBJ databases">
        <title>The genomes of 5 underutilized Papilionoideae crops provide insights into root nodulation and disease resistanc.</title>
        <authorList>
            <person name="Jiang F."/>
        </authorList>
    </citation>
    <scope>NUCLEOTIDE SEQUENCE [LARGE SCALE GENOMIC DNA]</scope>
    <source>
        <strain evidence="1">LVBAO_FW01</strain>
        <tissue evidence="1">Leaves</tissue>
    </source>
</reference>
<gene>
    <name evidence="1" type="ORF">VNO77_18031</name>
</gene>
<comment type="caution">
    <text evidence="1">The sequence shown here is derived from an EMBL/GenBank/DDBJ whole genome shotgun (WGS) entry which is preliminary data.</text>
</comment>
<proteinExistence type="predicted"/>
<evidence type="ECO:0000313" key="1">
    <source>
        <dbReference type="EMBL" id="KAK7337455.1"/>
    </source>
</evidence>
<organism evidence="1 2">
    <name type="scientific">Canavalia gladiata</name>
    <name type="common">Sword bean</name>
    <name type="synonym">Dolichos gladiatus</name>
    <dbReference type="NCBI Taxonomy" id="3824"/>
    <lineage>
        <taxon>Eukaryota</taxon>
        <taxon>Viridiplantae</taxon>
        <taxon>Streptophyta</taxon>
        <taxon>Embryophyta</taxon>
        <taxon>Tracheophyta</taxon>
        <taxon>Spermatophyta</taxon>
        <taxon>Magnoliopsida</taxon>
        <taxon>eudicotyledons</taxon>
        <taxon>Gunneridae</taxon>
        <taxon>Pentapetalae</taxon>
        <taxon>rosids</taxon>
        <taxon>fabids</taxon>
        <taxon>Fabales</taxon>
        <taxon>Fabaceae</taxon>
        <taxon>Papilionoideae</taxon>
        <taxon>50 kb inversion clade</taxon>
        <taxon>NPAAA clade</taxon>
        <taxon>indigoferoid/millettioid clade</taxon>
        <taxon>Phaseoleae</taxon>
        <taxon>Canavalia</taxon>
    </lineage>
</organism>